<sequence>MFYTMKWCIRAGEIAQISGQWHTISRQWAAMAHICPGHGSDFSAMGSHGSNFWAMAHNFLGNGQPWLKFLGNGLTISRQWAAMAHNCPAMAQISGQWHTIFSAMGSHGSNFWATPHKGNGQPWHTIARPWLKFLAMAHNFSAMGSHGTFARPWLRFLAMGSHGSNFCLISSVHFLFRGVAVALTL</sequence>
<gene>
    <name evidence="1" type="ORF">Acr_26g0012360</name>
</gene>
<organism evidence="1 2">
    <name type="scientific">Actinidia rufa</name>
    <dbReference type="NCBI Taxonomy" id="165716"/>
    <lineage>
        <taxon>Eukaryota</taxon>
        <taxon>Viridiplantae</taxon>
        <taxon>Streptophyta</taxon>
        <taxon>Embryophyta</taxon>
        <taxon>Tracheophyta</taxon>
        <taxon>Spermatophyta</taxon>
        <taxon>Magnoliopsida</taxon>
        <taxon>eudicotyledons</taxon>
        <taxon>Gunneridae</taxon>
        <taxon>Pentapetalae</taxon>
        <taxon>asterids</taxon>
        <taxon>Ericales</taxon>
        <taxon>Actinidiaceae</taxon>
        <taxon>Actinidia</taxon>
    </lineage>
</organism>
<proteinExistence type="predicted"/>
<evidence type="ECO:0000313" key="1">
    <source>
        <dbReference type="EMBL" id="GFZ17967.1"/>
    </source>
</evidence>
<accession>A0A7J0H4F1</accession>
<evidence type="ECO:0000313" key="2">
    <source>
        <dbReference type="Proteomes" id="UP000585474"/>
    </source>
</evidence>
<reference evidence="1 2" key="1">
    <citation type="submission" date="2019-07" db="EMBL/GenBank/DDBJ databases">
        <title>De Novo Assembly of kiwifruit Actinidia rufa.</title>
        <authorList>
            <person name="Sugita-Konishi S."/>
            <person name="Sato K."/>
            <person name="Mori E."/>
            <person name="Abe Y."/>
            <person name="Kisaki G."/>
            <person name="Hamano K."/>
            <person name="Suezawa K."/>
            <person name="Otani M."/>
            <person name="Fukuda T."/>
            <person name="Manabe T."/>
            <person name="Gomi K."/>
            <person name="Tabuchi M."/>
            <person name="Akimitsu K."/>
            <person name="Kataoka I."/>
        </authorList>
    </citation>
    <scope>NUCLEOTIDE SEQUENCE [LARGE SCALE GENOMIC DNA]</scope>
    <source>
        <strain evidence="2">cv. Fuchu</strain>
    </source>
</reference>
<dbReference type="AlphaFoldDB" id="A0A7J0H4F1"/>
<dbReference type="EMBL" id="BJWL01000026">
    <property type="protein sequence ID" value="GFZ17967.1"/>
    <property type="molecule type" value="Genomic_DNA"/>
</dbReference>
<comment type="caution">
    <text evidence="1">The sequence shown here is derived from an EMBL/GenBank/DDBJ whole genome shotgun (WGS) entry which is preliminary data.</text>
</comment>
<dbReference type="Proteomes" id="UP000585474">
    <property type="component" value="Unassembled WGS sequence"/>
</dbReference>
<keyword evidence="2" id="KW-1185">Reference proteome</keyword>
<protein>
    <submittedName>
        <fullName evidence="1">Uncharacterized protein</fullName>
    </submittedName>
</protein>
<name>A0A7J0H4F1_9ERIC</name>